<dbReference type="InterPro" id="IPR009057">
    <property type="entry name" value="Homeodomain-like_sf"/>
</dbReference>
<evidence type="ECO:0000313" key="2">
    <source>
        <dbReference type="EMBL" id="CAD5207799.1"/>
    </source>
</evidence>
<evidence type="ECO:0008006" key="4">
    <source>
        <dbReference type="Google" id="ProtNLM"/>
    </source>
</evidence>
<evidence type="ECO:0000313" key="3">
    <source>
        <dbReference type="Proteomes" id="UP000614601"/>
    </source>
</evidence>
<comment type="caution">
    <text evidence="2">The sequence shown here is derived from an EMBL/GenBank/DDBJ whole genome shotgun (WGS) entry which is preliminary data.</text>
</comment>
<name>A0A811JWB5_9BILA</name>
<evidence type="ECO:0000256" key="1">
    <source>
        <dbReference type="ARBA" id="ARBA00004123"/>
    </source>
</evidence>
<proteinExistence type="predicted"/>
<dbReference type="PANTHER" id="PTHR46068">
    <property type="entry name" value="PROTEIN CBG27172"/>
    <property type="match status" value="1"/>
</dbReference>
<accession>A0A811JWB5</accession>
<dbReference type="PANTHER" id="PTHR46068:SF1">
    <property type="entry name" value="TRANSPOSASE IS30-LIKE HTH DOMAIN-CONTAINING PROTEIN"/>
    <property type="match status" value="1"/>
</dbReference>
<dbReference type="InterPro" id="IPR036388">
    <property type="entry name" value="WH-like_DNA-bd_sf"/>
</dbReference>
<reference evidence="2" key="1">
    <citation type="submission" date="2020-09" db="EMBL/GenBank/DDBJ databases">
        <authorList>
            <person name="Kikuchi T."/>
        </authorList>
    </citation>
    <scope>NUCLEOTIDE SEQUENCE</scope>
    <source>
        <strain evidence="2">SH1</strain>
    </source>
</reference>
<comment type="subcellular location">
    <subcellularLocation>
        <location evidence="1">Nucleus</location>
    </subcellularLocation>
</comment>
<dbReference type="EMBL" id="CAJFDH010000001">
    <property type="protein sequence ID" value="CAD5207799.1"/>
    <property type="molecule type" value="Genomic_DNA"/>
</dbReference>
<sequence>MRGAIIKLHKEGRRQCDIAKLLNIAKSTVSGVVRRYVELGHDGDRPRSGRPATVNTRANRQWIKKRFMRNRTTSVRKMARETGLKEASLRRIVRKHLKIKPYKPKKVQKLTLKKTKKYG</sequence>
<dbReference type="AlphaFoldDB" id="A0A811JWB5"/>
<dbReference type="Pfam" id="PF13551">
    <property type="entry name" value="HTH_29"/>
    <property type="match status" value="1"/>
</dbReference>
<dbReference type="Gene3D" id="1.10.10.10">
    <property type="entry name" value="Winged helix-like DNA-binding domain superfamily/Winged helix DNA-binding domain"/>
    <property type="match status" value="1"/>
</dbReference>
<dbReference type="Proteomes" id="UP000783686">
    <property type="component" value="Unassembled WGS sequence"/>
</dbReference>
<protein>
    <recommendedName>
        <fullName evidence="4">Paired domain-containing protein</fullName>
    </recommendedName>
</protein>
<dbReference type="GO" id="GO:0005634">
    <property type="term" value="C:nucleus"/>
    <property type="evidence" value="ECO:0007669"/>
    <property type="project" value="UniProtKB-SubCell"/>
</dbReference>
<dbReference type="SUPFAM" id="SSF46689">
    <property type="entry name" value="Homeodomain-like"/>
    <property type="match status" value="1"/>
</dbReference>
<keyword evidence="3" id="KW-1185">Reference proteome</keyword>
<organism evidence="2 3">
    <name type="scientific">Bursaphelenchus okinawaensis</name>
    <dbReference type="NCBI Taxonomy" id="465554"/>
    <lineage>
        <taxon>Eukaryota</taxon>
        <taxon>Metazoa</taxon>
        <taxon>Ecdysozoa</taxon>
        <taxon>Nematoda</taxon>
        <taxon>Chromadorea</taxon>
        <taxon>Rhabditida</taxon>
        <taxon>Tylenchina</taxon>
        <taxon>Tylenchomorpha</taxon>
        <taxon>Aphelenchoidea</taxon>
        <taxon>Aphelenchoididae</taxon>
        <taxon>Bursaphelenchus</taxon>
    </lineage>
</organism>
<dbReference type="Proteomes" id="UP000614601">
    <property type="component" value="Unassembled WGS sequence"/>
</dbReference>
<gene>
    <name evidence="2" type="ORF">BOKJ2_LOCUS2378</name>
</gene>
<dbReference type="EMBL" id="CAJFCW020000001">
    <property type="protein sequence ID" value="CAG9086648.1"/>
    <property type="molecule type" value="Genomic_DNA"/>
</dbReference>
<dbReference type="OrthoDB" id="5874359at2759"/>